<reference evidence="4 5" key="1">
    <citation type="submission" date="2018-03" db="EMBL/GenBank/DDBJ databases">
        <title>Genomic Encyclopedia of Archaeal and Bacterial Type Strains, Phase II (KMG-II): from individual species to whole genera.</title>
        <authorList>
            <person name="Goeker M."/>
        </authorList>
    </citation>
    <scope>NUCLEOTIDE SEQUENCE [LARGE SCALE GENOMIC DNA]</scope>
    <source>
        <strain evidence="4 5">DSM 45211</strain>
    </source>
</reference>
<feature type="region of interest" description="Disordered" evidence="1">
    <location>
        <begin position="28"/>
        <end position="72"/>
    </location>
</feature>
<feature type="signal peptide" evidence="2">
    <location>
        <begin position="1"/>
        <end position="27"/>
    </location>
</feature>
<evidence type="ECO:0000256" key="1">
    <source>
        <dbReference type="SAM" id="MobiDB-lite"/>
    </source>
</evidence>
<dbReference type="PANTHER" id="PTHR34512">
    <property type="entry name" value="CELL SURFACE PROTEIN"/>
    <property type="match status" value="1"/>
</dbReference>
<evidence type="ECO:0000313" key="4">
    <source>
        <dbReference type="EMBL" id="PSL06835.1"/>
    </source>
</evidence>
<dbReference type="SUPFAM" id="SSF69322">
    <property type="entry name" value="Tricorn protease domain 2"/>
    <property type="match status" value="1"/>
</dbReference>
<dbReference type="SUPFAM" id="SSF50998">
    <property type="entry name" value="Quinoprotein alcohol dehydrogenase-like"/>
    <property type="match status" value="1"/>
</dbReference>
<dbReference type="Proteomes" id="UP000243528">
    <property type="component" value="Unassembled WGS sequence"/>
</dbReference>
<dbReference type="InterPro" id="IPR015943">
    <property type="entry name" value="WD40/YVTN_repeat-like_dom_sf"/>
</dbReference>
<dbReference type="AlphaFoldDB" id="A0A2P8EBI6"/>
<organism evidence="4 5">
    <name type="scientific">Haloactinopolyspora alba</name>
    <dbReference type="NCBI Taxonomy" id="648780"/>
    <lineage>
        <taxon>Bacteria</taxon>
        <taxon>Bacillati</taxon>
        <taxon>Actinomycetota</taxon>
        <taxon>Actinomycetes</taxon>
        <taxon>Jiangellales</taxon>
        <taxon>Jiangellaceae</taxon>
        <taxon>Haloactinopolyspora</taxon>
    </lineage>
</organism>
<comment type="caution">
    <text evidence="4">The sequence shown here is derived from an EMBL/GenBank/DDBJ whole genome shotgun (WGS) entry which is preliminary data.</text>
</comment>
<dbReference type="OrthoDB" id="105314at2"/>
<accession>A0A2P8EBI6</accession>
<evidence type="ECO:0000259" key="3">
    <source>
        <dbReference type="Pfam" id="PF13360"/>
    </source>
</evidence>
<proteinExistence type="predicted"/>
<dbReference type="InterPro" id="IPR011047">
    <property type="entry name" value="Quinoprotein_ADH-like_sf"/>
</dbReference>
<dbReference type="Gene3D" id="2.130.10.10">
    <property type="entry name" value="YVTN repeat-like/Quinoprotein amine dehydrogenase"/>
    <property type="match status" value="1"/>
</dbReference>
<dbReference type="RefSeq" id="WP_106535839.1">
    <property type="nucleotide sequence ID" value="NZ_PYGE01000002.1"/>
</dbReference>
<gene>
    <name evidence="4" type="ORF">CLV30_102224</name>
</gene>
<evidence type="ECO:0000313" key="5">
    <source>
        <dbReference type="Proteomes" id="UP000243528"/>
    </source>
</evidence>
<name>A0A2P8EBI6_9ACTN</name>
<dbReference type="Pfam" id="PF13360">
    <property type="entry name" value="PQQ_2"/>
    <property type="match status" value="1"/>
</dbReference>
<sequence length="422" mass="43210">MRMTNGRRTRQLLAVGIAAVLAVSACSNDSGDAGGSESSGGESSGEGSGGAGNGDDGDAPLSFDPEPAFTLTEDAPQGGWPAAVLHGELAFLADWGALTVHDVTSGETVAQFEPERPLLFDPAGIGPSDAFLFPPALVDVDGEPVVLAGFAVEPSTGAVQFDVEIIAVDAATGEERWRFTAPNPTPRPRVPQNVASVVVRGAHDGVAVVETTRDAAASTTFGLALDDPEVVWTDDEFGVSGVHQGTAAGLGANGTLTAVDIVTGEQLWKGDEPAAHSAELAGYSVGPAGPWLKVSSAMEATRFVSIEDQEVAFTADDGVNGAMFCLSDVDASVVVCVEDDTEAVAMDTESGEVLWHDDSWDGRLKGLWHGAVYVARDDAAVVVDARTGDVVSEDGGVAPAVVNDHVGIAQDGTDVNVYPVAG</sequence>
<dbReference type="InterPro" id="IPR002372">
    <property type="entry name" value="PQQ_rpt_dom"/>
</dbReference>
<keyword evidence="5" id="KW-1185">Reference proteome</keyword>
<dbReference type="PROSITE" id="PS51257">
    <property type="entry name" value="PROKAR_LIPOPROTEIN"/>
    <property type="match status" value="1"/>
</dbReference>
<feature type="compositionally biased region" description="Gly residues" evidence="1">
    <location>
        <begin position="32"/>
        <end position="54"/>
    </location>
</feature>
<dbReference type="EMBL" id="PYGE01000002">
    <property type="protein sequence ID" value="PSL06835.1"/>
    <property type="molecule type" value="Genomic_DNA"/>
</dbReference>
<evidence type="ECO:0000256" key="2">
    <source>
        <dbReference type="SAM" id="SignalP"/>
    </source>
</evidence>
<protein>
    <submittedName>
        <fullName evidence="4">Putative pyrroloquinoline-quinone binding quinoprotein</fullName>
    </submittedName>
</protein>
<dbReference type="PANTHER" id="PTHR34512:SF30">
    <property type="entry name" value="OUTER MEMBRANE PROTEIN ASSEMBLY FACTOR BAMB"/>
    <property type="match status" value="1"/>
</dbReference>
<feature type="chain" id="PRO_5039648498" evidence="2">
    <location>
        <begin position="28"/>
        <end position="422"/>
    </location>
</feature>
<feature type="domain" description="Pyrrolo-quinoline quinone repeat" evidence="3">
    <location>
        <begin position="253"/>
        <end position="391"/>
    </location>
</feature>
<keyword evidence="2" id="KW-0732">Signal</keyword>